<feature type="compositionally biased region" description="Polar residues" evidence="8">
    <location>
        <begin position="645"/>
        <end position="663"/>
    </location>
</feature>
<evidence type="ECO:0000313" key="13">
    <source>
        <dbReference type="Proteomes" id="UP001432027"/>
    </source>
</evidence>
<keyword evidence="13" id="KW-1185">Reference proteome</keyword>
<gene>
    <name evidence="12" type="ORF">PENTCL1PPCAC_7258</name>
</gene>
<feature type="domain" description="PHD-type" evidence="11">
    <location>
        <begin position="189"/>
        <end position="308"/>
    </location>
</feature>
<proteinExistence type="predicted"/>
<evidence type="ECO:0000256" key="5">
    <source>
        <dbReference type="ARBA" id="ARBA00023117"/>
    </source>
</evidence>
<keyword evidence="2" id="KW-0677">Repeat</keyword>
<feature type="non-terminal residue" evidence="12">
    <location>
        <position position="1"/>
    </location>
</feature>
<dbReference type="CDD" id="cd04369">
    <property type="entry name" value="Bromodomain"/>
    <property type="match status" value="1"/>
</dbReference>
<dbReference type="GO" id="GO:0006357">
    <property type="term" value="P:regulation of transcription by RNA polymerase II"/>
    <property type="evidence" value="ECO:0007669"/>
    <property type="project" value="TreeGrafter"/>
</dbReference>
<feature type="region of interest" description="Disordered" evidence="8">
    <location>
        <begin position="603"/>
        <end position="671"/>
    </location>
</feature>
<comment type="caution">
    <text evidence="12">The sequence shown here is derived from an EMBL/GenBank/DDBJ whole genome shotgun (WGS) entry which is preliminary data.</text>
</comment>
<name>A0AAV5SPM1_9BILA</name>
<dbReference type="InterPro" id="IPR011011">
    <property type="entry name" value="Znf_FYVE_PHD"/>
</dbReference>
<dbReference type="PANTHER" id="PTHR13793:SF107">
    <property type="entry name" value="BROMODOMAIN-CONTAINING PROTEIN HOMOLOG"/>
    <property type="match status" value="1"/>
</dbReference>
<dbReference type="AlphaFoldDB" id="A0AAV5SPM1"/>
<dbReference type="InterPro" id="IPR001487">
    <property type="entry name" value="Bromodomain"/>
</dbReference>
<keyword evidence="4" id="KW-0862">Zinc</keyword>
<dbReference type="PANTHER" id="PTHR13793">
    <property type="entry name" value="PHD FINGER PROTEINS"/>
    <property type="match status" value="1"/>
</dbReference>
<dbReference type="InterPro" id="IPR019542">
    <property type="entry name" value="Enhancer_polycomb-like_N"/>
</dbReference>
<dbReference type="SUPFAM" id="SSF57903">
    <property type="entry name" value="FYVE/PHD zinc finger"/>
    <property type="match status" value="1"/>
</dbReference>
<dbReference type="InterPro" id="IPR050701">
    <property type="entry name" value="Histone_Mod_Regulator"/>
</dbReference>
<dbReference type="FunFam" id="3.30.40.10:FF:000008">
    <property type="entry name" value="Bromodomain containing 1, isoform CRA_a"/>
    <property type="match status" value="1"/>
</dbReference>
<dbReference type="SMART" id="SM00249">
    <property type="entry name" value="PHD"/>
    <property type="match status" value="2"/>
</dbReference>
<dbReference type="GO" id="GO:0008270">
    <property type="term" value="F:zinc ion binding"/>
    <property type="evidence" value="ECO:0007669"/>
    <property type="project" value="UniProtKB-KW"/>
</dbReference>
<evidence type="ECO:0000259" key="9">
    <source>
        <dbReference type="PROSITE" id="PS50014"/>
    </source>
</evidence>
<evidence type="ECO:0000256" key="3">
    <source>
        <dbReference type="ARBA" id="ARBA00022771"/>
    </source>
</evidence>
<dbReference type="CDD" id="cd15492">
    <property type="entry name" value="PHD_BRPF_JADE_like"/>
    <property type="match status" value="1"/>
</dbReference>
<dbReference type="InterPro" id="IPR019786">
    <property type="entry name" value="Zinc_finger_PHD-type_CS"/>
</dbReference>
<dbReference type="PROSITE" id="PS51805">
    <property type="entry name" value="EPHD"/>
    <property type="match status" value="1"/>
</dbReference>
<evidence type="ECO:0000259" key="10">
    <source>
        <dbReference type="PROSITE" id="PS50016"/>
    </source>
</evidence>
<feature type="domain" description="Bromo" evidence="9">
    <location>
        <begin position="462"/>
        <end position="532"/>
    </location>
</feature>
<dbReference type="EMBL" id="BTSX01000002">
    <property type="protein sequence ID" value="GMS85083.1"/>
    <property type="molecule type" value="Genomic_DNA"/>
</dbReference>
<evidence type="ECO:0000259" key="11">
    <source>
        <dbReference type="PROSITE" id="PS51805"/>
    </source>
</evidence>
<evidence type="ECO:0000256" key="4">
    <source>
        <dbReference type="ARBA" id="ARBA00022833"/>
    </source>
</evidence>
<evidence type="ECO:0000256" key="8">
    <source>
        <dbReference type="SAM" id="MobiDB-lite"/>
    </source>
</evidence>
<dbReference type="PROSITE" id="PS01359">
    <property type="entry name" value="ZF_PHD_1"/>
    <property type="match status" value="1"/>
</dbReference>
<sequence length="671" mass="77627">KNMAPIKIRGIPLKEMTSSVDSVAAYRKAYKTDQIQLSGIKYKKVDHIFESSSFSIPDSFIKTEEMTPEQIEERVDYELDEEDQVWIDKENKKRKQKKKKRINKEMLEMTMDRLEKETYFEDGHPHEMDRSESLDDECCVCGNGDVENTNQIIYCDMCNVAVHQDCYGVPYIPEGQWLCRKCKLSPMEQVKCELCPLRDGAFKPTPDGKWAHVACAIWLNEVHFGNTAFLEPIEGVQDSLKRRAKLRCLVCNVKLGACLQCSKGSCFKCFHVTCAMKAGLQMDFDSVVDTKSPDGITVKRSVYCHEHGSVALRDNEFAKNKKRAIEAIHLARNRMLTEAATTTHAPLPTLDAEAKKRIEERVGDKSVVDDILGFWLYKRKKRCGLPLIRGMQKEKEAVVRVATPRGEMERKERIVEKAPSLVGLVQERGKKNLESVIVEHKITASLLTPLDDHLIKFIRSISRMDNLNFFRDDPMTQSLVNYNSIVKKPMYLSLMRKNAEKGLYKTEGEMKEHLDLIFNNCQLYNRRNEGVLIYAKEKQKMMNQAYSDLVEHLKYTRKPMDEMNLIGEVKKERVKEERKKSVVREVKKKEMKEEPKEFLKELRDAPMRREESTRLKRKAEEPKMEDITEIPSVKRDKRTRDKDNGTTLPSISPFSVFHSSTITPMPPSTFR</sequence>
<dbReference type="Pfam" id="PF13832">
    <property type="entry name" value="zf-HC5HC2H_2"/>
    <property type="match status" value="1"/>
</dbReference>
<feature type="compositionally biased region" description="Basic and acidic residues" evidence="8">
    <location>
        <begin position="603"/>
        <end position="644"/>
    </location>
</feature>
<evidence type="ECO:0000256" key="6">
    <source>
        <dbReference type="PROSITE-ProRule" id="PRU00035"/>
    </source>
</evidence>
<keyword evidence="5 6" id="KW-0103">Bromodomain</keyword>
<keyword evidence="1" id="KW-0479">Metal-binding</keyword>
<dbReference type="InterPro" id="IPR034732">
    <property type="entry name" value="EPHD"/>
</dbReference>
<dbReference type="Proteomes" id="UP001432027">
    <property type="component" value="Unassembled WGS sequence"/>
</dbReference>
<evidence type="ECO:0000256" key="2">
    <source>
        <dbReference type="ARBA" id="ARBA00022737"/>
    </source>
</evidence>
<dbReference type="Gene3D" id="1.20.920.10">
    <property type="entry name" value="Bromodomain-like"/>
    <property type="match status" value="1"/>
</dbReference>
<keyword evidence="3 7" id="KW-0863">Zinc-finger</keyword>
<dbReference type="Pfam" id="PF10513">
    <property type="entry name" value="EPL1"/>
    <property type="match status" value="1"/>
</dbReference>
<evidence type="ECO:0000313" key="12">
    <source>
        <dbReference type="EMBL" id="GMS85083.1"/>
    </source>
</evidence>
<evidence type="ECO:0000256" key="1">
    <source>
        <dbReference type="ARBA" id="ARBA00022723"/>
    </source>
</evidence>
<accession>A0AAV5SPM1</accession>
<dbReference type="InterPro" id="IPR019787">
    <property type="entry name" value="Znf_PHD-finger"/>
</dbReference>
<feature type="domain" description="PHD-type" evidence="10">
    <location>
        <begin position="135"/>
        <end position="185"/>
    </location>
</feature>
<reference evidence="12" key="1">
    <citation type="submission" date="2023-10" db="EMBL/GenBank/DDBJ databases">
        <title>Genome assembly of Pristionchus species.</title>
        <authorList>
            <person name="Yoshida K."/>
            <person name="Sommer R.J."/>
        </authorList>
    </citation>
    <scope>NUCLEOTIDE SEQUENCE</scope>
    <source>
        <strain evidence="12">RS0144</strain>
    </source>
</reference>
<dbReference type="Pfam" id="PF13831">
    <property type="entry name" value="PHD_2"/>
    <property type="match status" value="1"/>
</dbReference>
<dbReference type="InterPro" id="IPR001965">
    <property type="entry name" value="Znf_PHD"/>
</dbReference>
<dbReference type="Gene3D" id="3.30.40.10">
    <property type="entry name" value="Zinc/RING finger domain, C3HC4 (zinc finger)"/>
    <property type="match status" value="2"/>
</dbReference>
<dbReference type="PROSITE" id="PS50016">
    <property type="entry name" value="ZF_PHD_2"/>
    <property type="match status" value="1"/>
</dbReference>
<dbReference type="InterPro" id="IPR036427">
    <property type="entry name" value="Bromodomain-like_sf"/>
</dbReference>
<dbReference type="PROSITE" id="PS50014">
    <property type="entry name" value="BROMODOMAIN_2"/>
    <property type="match status" value="1"/>
</dbReference>
<dbReference type="InterPro" id="IPR013083">
    <property type="entry name" value="Znf_RING/FYVE/PHD"/>
</dbReference>
<dbReference type="SMART" id="SM00297">
    <property type="entry name" value="BROMO"/>
    <property type="match status" value="1"/>
</dbReference>
<dbReference type="SUPFAM" id="SSF47370">
    <property type="entry name" value="Bromodomain"/>
    <property type="match status" value="1"/>
</dbReference>
<dbReference type="Pfam" id="PF00439">
    <property type="entry name" value="Bromodomain"/>
    <property type="match status" value="1"/>
</dbReference>
<protein>
    <submittedName>
        <fullName evidence="12">Uncharacterized protein</fullName>
    </submittedName>
</protein>
<organism evidence="12 13">
    <name type="scientific">Pristionchus entomophagus</name>
    <dbReference type="NCBI Taxonomy" id="358040"/>
    <lineage>
        <taxon>Eukaryota</taxon>
        <taxon>Metazoa</taxon>
        <taxon>Ecdysozoa</taxon>
        <taxon>Nematoda</taxon>
        <taxon>Chromadorea</taxon>
        <taxon>Rhabditida</taxon>
        <taxon>Rhabditina</taxon>
        <taxon>Diplogasteromorpha</taxon>
        <taxon>Diplogasteroidea</taxon>
        <taxon>Neodiplogasteridae</taxon>
        <taxon>Pristionchus</taxon>
    </lineage>
</organism>
<evidence type="ECO:0000256" key="7">
    <source>
        <dbReference type="PROSITE-ProRule" id="PRU00146"/>
    </source>
</evidence>